<dbReference type="InterPro" id="IPR018723">
    <property type="entry name" value="DUF2254_membrane"/>
</dbReference>
<dbReference type="Proteomes" id="UP001595812">
    <property type="component" value="Unassembled WGS sequence"/>
</dbReference>
<name>A0ABV8AGF7_9FLAO</name>
<keyword evidence="1" id="KW-1133">Transmembrane helix</keyword>
<keyword evidence="1" id="KW-0812">Transmembrane</keyword>
<keyword evidence="3" id="KW-1185">Reference proteome</keyword>
<feature type="transmembrane region" description="Helical" evidence="1">
    <location>
        <begin position="66"/>
        <end position="90"/>
    </location>
</feature>
<sequence length="426" mass="48876">MKAYFKRFLNYFVKLESKIAFYPAVFSFLGFLFAFFMYYAENKGISAYLIENVPWMVINNADTARVILTTFIAGLISIMVFSFSMVMILLNQASSNYSPRVLPGLISNRRHQYILGIYNACLLYCIFTLITVKPTGDKFQLPGFSVLLSIIFMTICLGAFIYFIHSISQEIQINTILSKIYIKAKNRLNLLLKSEEDPKDFPNSDDWRTIHSPKTGYFQDINLHYLCEICTENDLKVETIAIKGEYLLEGDLILKVDSSVDEDMETKLKESFMFSKSEMIEDNYVLAFKQITEVAVKAMSPGINDPGTAVNAIDYLKDLLRLRLLKHDISTFMDDEGHVRIFIKTLNFKHLLYGVMASLRAYCKHDVLVVQKLFSLLSYLENDAEKAEPHYQDAIKAEIENLYNDCKASLTNATDLSLIEKLYLKS</sequence>
<comment type="caution">
    <text evidence="2">The sequence shown here is derived from an EMBL/GenBank/DDBJ whole genome shotgun (WGS) entry which is preliminary data.</text>
</comment>
<feature type="transmembrane region" description="Helical" evidence="1">
    <location>
        <begin position="144"/>
        <end position="164"/>
    </location>
</feature>
<gene>
    <name evidence="2" type="ORF">ACFOSX_06095</name>
</gene>
<dbReference type="RefSeq" id="WP_386098045.1">
    <property type="nucleotide sequence ID" value="NZ_JBHSAT010000004.1"/>
</dbReference>
<evidence type="ECO:0000313" key="2">
    <source>
        <dbReference type="EMBL" id="MFC3876799.1"/>
    </source>
</evidence>
<dbReference type="Pfam" id="PF10011">
    <property type="entry name" value="DUF2254"/>
    <property type="match status" value="1"/>
</dbReference>
<reference evidence="3" key="1">
    <citation type="journal article" date="2019" name="Int. J. Syst. Evol. Microbiol.">
        <title>The Global Catalogue of Microorganisms (GCM) 10K type strain sequencing project: providing services to taxonomists for standard genome sequencing and annotation.</title>
        <authorList>
            <consortium name="The Broad Institute Genomics Platform"/>
            <consortium name="The Broad Institute Genome Sequencing Center for Infectious Disease"/>
            <person name="Wu L."/>
            <person name="Ma J."/>
        </authorList>
    </citation>
    <scope>NUCLEOTIDE SEQUENCE [LARGE SCALE GENOMIC DNA]</scope>
    <source>
        <strain evidence="3">CECT 8979</strain>
    </source>
</reference>
<keyword evidence="1" id="KW-0472">Membrane</keyword>
<accession>A0ABV8AGF7</accession>
<feature type="transmembrane region" description="Helical" evidence="1">
    <location>
        <begin position="20"/>
        <end position="40"/>
    </location>
</feature>
<protein>
    <submittedName>
        <fullName evidence="2">DUF2254 domain-containing protein</fullName>
    </submittedName>
</protein>
<dbReference type="EMBL" id="JBHSAT010000004">
    <property type="protein sequence ID" value="MFC3876799.1"/>
    <property type="molecule type" value="Genomic_DNA"/>
</dbReference>
<evidence type="ECO:0000256" key="1">
    <source>
        <dbReference type="SAM" id="Phobius"/>
    </source>
</evidence>
<proteinExistence type="predicted"/>
<feature type="transmembrane region" description="Helical" evidence="1">
    <location>
        <begin position="111"/>
        <end position="132"/>
    </location>
</feature>
<evidence type="ECO:0000313" key="3">
    <source>
        <dbReference type="Proteomes" id="UP001595812"/>
    </source>
</evidence>
<organism evidence="2 3">
    <name type="scientific">Winogradskyella maritima</name>
    <dbReference type="NCBI Taxonomy" id="1517766"/>
    <lineage>
        <taxon>Bacteria</taxon>
        <taxon>Pseudomonadati</taxon>
        <taxon>Bacteroidota</taxon>
        <taxon>Flavobacteriia</taxon>
        <taxon>Flavobacteriales</taxon>
        <taxon>Flavobacteriaceae</taxon>
        <taxon>Winogradskyella</taxon>
    </lineage>
</organism>